<gene>
    <name evidence="1" type="ORF">EZS28_032816</name>
</gene>
<name>A0A5J4UMB8_9EUKA</name>
<dbReference type="EMBL" id="SNRW01014265">
    <property type="protein sequence ID" value="KAA6371659.1"/>
    <property type="molecule type" value="Genomic_DNA"/>
</dbReference>
<evidence type="ECO:0000313" key="1">
    <source>
        <dbReference type="EMBL" id="KAA6371659.1"/>
    </source>
</evidence>
<reference evidence="1 2" key="1">
    <citation type="submission" date="2019-03" db="EMBL/GenBank/DDBJ databases">
        <title>Single cell metagenomics reveals metabolic interactions within the superorganism composed of flagellate Streblomastix strix and complex community of Bacteroidetes bacteria on its surface.</title>
        <authorList>
            <person name="Treitli S.C."/>
            <person name="Kolisko M."/>
            <person name="Husnik F."/>
            <person name="Keeling P."/>
            <person name="Hampl V."/>
        </authorList>
    </citation>
    <scope>NUCLEOTIDE SEQUENCE [LARGE SCALE GENOMIC DNA]</scope>
    <source>
        <strain evidence="1">ST1C</strain>
    </source>
</reference>
<evidence type="ECO:0000313" key="2">
    <source>
        <dbReference type="Proteomes" id="UP000324800"/>
    </source>
</evidence>
<organism evidence="1 2">
    <name type="scientific">Streblomastix strix</name>
    <dbReference type="NCBI Taxonomy" id="222440"/>
    <lineage>
        <taxon>Eukaryota</taxon>
        <taxon>Metamonada</taxon>
        <taxon>Preaxostyla</taxon>
        <taxon>Oxymonadida</taxon>
        <taxon>Streblomastigidae</taxon>
        <taxon>Streblomastix</taxon>
    </lineage>
</organism>
<sequence>MNSRSELTLAPDGLNSSMIHQRPQFADAVSRLRQTVRNMSQSQNIQLLYEHGSLIFAKALPVAQKDVLIQQQNYEKLECVFHLERWYKQQILC</sequence>
<dbReference type="Proteomes" id="UP000324800">
    <property type="component" value="Unassembled WGS sequence"/>
</dbReference>
<accession>A0A5J4UMB8</accession>
<protein>
    <submittedName>
        <fullName evidence="1">Uncharacterized protein</fullName>
    </submittedName>
</protein>
<comment type="caution">
    <text evidence="1">The sequence shown here is derived from an EMBL/GenBank/DDBJ whole genome shotgun (WGS) entry which is preliminary data.</text>
</comment>
<proteinExistence type="predicted"/>
<dbReference type="AlphaFoldDB" id="A0A5J4UMB8"/>